<evidence type="ECO:0000256" key="10">
    <source>
        <dbReference type="ARBA" id="ARBA00022967"/>
    </source>
</evidence>
<name>A0A7T8G2T4_9HYME</name>
<geneLocation type="mitochondrion" evidence="20"/>
<evidence type="ECO:0000256" key="14">
    <source>
        <dbReference type="ARBA" id="ARBA00023075"/>
    </source>
</evidence>
<reference evidence="20" key="1">
    <citation type="submission" date="2020-12" db="EMBL/GenBank/DDBJ databases">
        <title>The first mitochondrial genome of a fern sawfly, Strongylogaster xanthocera Stephens, 1835 (Hymenoptera: Tenthredinidae).</title>
        <authorList>
            <person name="Liu Y."/>
            <person name="Wei M."/>
            <person name="Niu G."/>
        </authorList>
    </citation>
    <scope>NUCLEOTIDE SEQUENCE</scope>
</reference>
<keyword evidence="11 18" id="KW-0249">Electron transport</keyword>
<dbReference type="PRINTS" id="PR01436">
    <property type="entry name" value="NADHDHGNASE2"/>
</dbReference>
<feature type="transmembrane region" description="Helical" evidence="18">
    <location>
        <begin position="43"/>
        <end position="61"/>
    </location>
</feature>
<dbReference type="AlphaFoldDB" id="A0A7T8G2T4"/>
<dbReference type="EMBL" id="MW324676">
    <property type="protein sequence ID" value="QQP21720.1"/>
    <property type="molecule type" value="Genomic_DNA"/>
</dbReference>
<keyword evidence="6" id="KW-0813">Transport</keyword>
<keyword evidence="14 18" id="KW-0830">Ubiquinone</keyword>
<feature type="transmembrane region" description="Helical" evidence="18">
    <location>
        <begin position="290"/>
        <end position="313"/>
    </location>
</feature>
<comment type="subcellular location">
    <subcellularLocation>
        <location evidence="2 18">Mitochondrion inner membrane</location>
        <topology evidence="2 18">Multi-pass membrane protein</topology>
    </subcellularLocation>
</comment>
<evidence type="ECO:0000259" key="19">
    <source>
        <dbReference type="Pfam" id="PF00361"/>
    </source>
</evidence>
<evidence type="ECO:0000256" key="6">
    <source>
        <dbReference type="ARBA" id="ARBA00022448"/>
    </source>
</evidence>
<proteinExistence type="inferred from homology"/>
<evidence type="ECO:0000256" key="17">
    <source>
        <dbReference type="ARBA" id="ARBA00049551"/>
    </source>
</evidence>
<dbReference type="GO" id="GO:0006120">
    <property type="term" value="P:mitochondrial electron transport, NADH to ubiquinone"/>
    <property type="evidence" value="ECO:0007669"/>
    <property type="project" value="InterPro"/>
</dbReference>
<dbReference type="GO" id="GO:0008137">
    <property type="term" value="F:NADH dehydrogenase (ubiquinone) activity"/>
    <property type="evidence" value="ECO:0007669"/>
    <property type="project" value="UniProtKB-EC"/>
</dbReference>
<keyword evidence="8 18" id="KW-0812">Transmembrane</keyword>
<keyword evidence="7 18" id="KW-0679">Respiratory chain</keyword>
<evidence type="ECO:0000256" key="3">
    <source>
        <dbReference type="ARBA" id="ARBA00007012"/>
    </source>
</evidence>
<evidence type="ECO:0000256" key="7">
    <source>
        <dbReference type="ARBA" id="ARBA00022660"/>
    </source>
</evidence>
<sequence length="353" mass="41668">MMKISSSNILINMKNYKMNYFNLMFYMILIMSTLITINSSSWLNAWIGLEINLLSFIPLLMNFSKKIKSSNSMMIYFIVQSASSSILISSFLISNIENNFFKMNLFMNLIQLSILMKLGMIPFHWWTPKMIINLNWMNTFMFLTWQKIGPMYLMLMTNFNNMIYFSVIMSMVISTLLGMNQSSLKLILMYSSINHMSWMMVIIFLNNTIFLIYLSIYSMINFMICLMLMYFNINYINQLFKNNNQKFNSKIIMISLFLSLGGLPPLLGFLPKFISLMIMMKSSMIIESMLFIMTSILSLSFYMNPLLSIFLNMKTFNKWILKKFFINKLMFNILILNLIIILIIYTSMFNLNI</sequence>
<feature type="transmembrane region" description="Helical" evidence="18">
    <location>
        <begin position="251"/>
        <end position="270"/>
    </location>
</feature>
<organism evidence="20">
    <name type="scientific">Strongylogaster xanthocera</name>
    <dbReference type="NCBI Taxonomy" id="1385064"/>
    <lineage>
        <taxon>Eukaryota</taxon>
        <taxon>Metazoa</taxon>
        <taxon>Ecdysozoa</taxon>
        <taxon>Arthropoda</taxon>
        <taxon>Hexapoda</taxon>
        <taxon>Insecta</taxon>
        <taxon>Pterygota</taxon>
        <taxon>Neoptera</taxon>
        <taxon>Endopterygota</taxon>
        <taxon>Hymenoptera</taxon>
        <taxon>Tenthredinoidea</taxon>
        <taxon>Tenthredinidae</taxon>
        <taxon>Selandriinae</taxon>
        <taxon>Strongylogaster</taxon>
    </lineage>
</organism>
<comment type="similarity">
    <text evidence="3 18">Belongs to the complex I subunit 2 family.</text>
</comment>
<evidence type="ECO:0000256" key="11">
    <source>
        <dbReference type="ARBA" id="ARBA00022982"/>
    </source>
</evidence>
<dbReference type="Pfam" id="PF00361">
    <property type="entry name" value="Proton_antipo_M"/>
    <property type="match status" value="1"/>
</dbReference>
<feature type="transmembrane region" description="Helical" evidence="18">
    <location>
        <begin position="20"/>
        <end position="37"/>
    </location>
</feature>
<feature type="transmembrane region" description="Helical" evidence="18">
    <location>
        <begin position="162"/>
        <end position="179"/>
    </location>
</feature>
<keyword evidence="12 18" id="KW-1133">Transmembrane helix</keyword>
<dbReference type="GO" id="GO:0005743">
    <property type="term" value="C:mitochondrial inner membrane"/>
    <property type="evidence" value="ECO:0007669"/>
    <property type="project" value="UniProtKB-SubCell"/>
</dbReference>
<evidence type="ECO:0000256" key="9">
    <source>
        <dbReference type="ARBA" id="ARBA00022792"/>
    </source>
</evidence>
<evidence type="ECO:0000256" key="12">
    <source>
        <dbReference type="ARBA" id="ARBA00022989"/>
    </source>
</evidence>
<evidence type="ECO:0000256" key="5">
    <source>
        <dbReference type="ARBA" id="ARBA00021008"/>
    </source>
</evidence>
<feature type="transmembrane region" description="Helical" evidence="18">
    <location>
        <begin position="105"/>
        <end position="126"/>
    </location>
</feature>
<evidence type="ECO:0000256" key="13">
    <source>
        <dbReference type="ARBA" id="ARBA00023027"/>
    </source>
</evidence>
<keyword evidence="15 18" id="KW-0496">Mitochondrion</keyword>
<gene>
    <name evidence="20" type="primary">ND2</name>
</gene>
<evidence type="ECO:0000256" key="1">
    <source>
        <dbReference type="ARBA" id="ARBA00003257"/>
    </source>
</evidence>
<comment type="catalytic activity">
    <reaction evidence="17 18">
        <text>a ubiquinone + NADH + 5 H(+)(in) = a ubiquinol + NAD(+) + 4 H(+)(out)</text>
        <dbReference type="Rhea" id="RHEA:29091"/>
        <dbReference type="Rhea" id="RHEA-COMP:9565"/>
        <dbReference type="Rhea" id="RHEA-COMP:9566"/>
        <dbReference type="ChEBI" id="CHEBI:15378"/>
        <dbReference type="ChEBI" id="CHEBI:16389"/>
        <dbReference type="ChEBI" id="CHEBI:17976"/>
        <dbReference type="ChEBI" id="CHEBI:57540"/>
        <dbReference type="ChEBI" id="CHEBI:57945"/>
        <dbReference type="EC" id="7.1.1.2"/>
    </reaction>
</comment>
<evidence type="ECO:0000256" key="8">
    <source>
        <dbReference type="ARBA" id="ARBA00022692"/>
    </source>
</evidence>
<evidence type="ECO:0000313" key="20">
    <source>
        <dbReference type="EMBL" id="QQP21720.1"/>
    </source>
</evidence>
<comment type="function">
    <text evidence="1">Core subunit of the mitochondrial membrane respiratory chain NADH dehydrogenase (Complex I) that is believed to belong to the minimal assembly required for catalysis. Complex I functions in the transfer of electrons from NADH to the respiratory chain. The immediate electron acceptor for the enzyme is believed to be ubiquinone.</text>
</comment>
<evidence type="ECO:0000256" key="15">
    <source>
        <dbReference type="ARBA" id="ARBA00023128"/>
    </source>
</evidence>
<feature type="transmembrane region" description="Helical" evidence="18">
    <location>
        <begin position="325"/>
        <end position="345"/>
    </location>
</feature>
<evidence type="ECO:0000256" key="18">
    <source>
        <dbReference type="RuleBase" id="RU003403"/>
    </source>
</evidence>
<accession>A0A7T8G2T4</accession>
<dbReference type="InterPro" id="IPR003917">
    <property type="entry name" value="NADH_UbQ_OxRdtase_chain2"/>
</dbReference>
<keyword evidence="13 18" id="KW-0520">NAD</keyword>
<dbReference type="EC" id="7.1.1.2" evidence="4 18"/>
<feature type="domain" description="NADH:quinone oxidoreductase/Mrp antiporter transmembrane" evidence="19">
    <location>
        <begin position="39"/>
        <end position="297"/>
    </location>
</feature>
<evidence type="ECO:0000256" key="4">
    <source>
        <dbReference type="ARBA" id="ARBA00012944"/>
    </source>
</evidence>
<evidence type="ECO:0000256" key="16">
    <source>
        <dbReference type="ARBA" id="ARBA00023136"/>
    </source>
</evidence>
<comment type="function">
    <text evidence="18">Core subunit of the mitochondrial membrane respiratory chain NADH dehydrogenase (Complex I) which catalyzes electron transfer from NADH through the respiratory chain, using ubiquinone as an electron acceptor. Essential for the catalytic activity and assembly of complex I.</text>
</comment>
<dbReference type="PANTHER" id="PTHR46552:SF1">
    <property type="entry name" value="NADH-UBIQUINONE OXIDOREDUCTASE CHAIN 2"/>
    <property type="match status" value="1"/>
</dbReference>
<keyword evidence="9 18" id="KW-0999">Mitochondrion inner membrane</keyword>
<protein>
    <recommendedName>
        <fullName evidence="5 18">NADH-ubiquinone oxidoreductase chain 2</fullName>
        <ecNumber evidence="4 18">7.1.1.2</ecNumber>
    </recommendedName>
</protein>
<feature type="transmembrane region" description="Helical" evidence="18">
    <location>
        <begin position="186"/>
        <end position="205"/>
    </location>
</feature>
<keyword evidence="16 18" id="KW-0472">Membrane</keyword>
<feature type="transmembrane region" description="Helical" evidence="18">
    <location>
        <begin position="211"/>
        <end position="231"/>
    </location>
</feature>
<evidence type="ECO:0000256" key="2">
    <source>
        <dbReference type="ARBA" id="ARBA00004448"/>
    </source>
</evidence>
<keyword evidence="10 18" id="KW-1278">Translocase</keyword>
<dbReference type="InterPro" id="IPR050175">
    <property type="entry name" value="Complex_I_Subunit_2"/>
</dbReference>
<dbReference type="PANTHER" id="PTHR46552">
    <property type="entry name" value="NADH-UBIQUINONE OXIDOREDUCTASE CHAIN 2"/>
    <property type="match status" value="1"/>
</dbReference>
<dbReference type="InterPro" id="IPR001750">
    <property type="entry name" value="ND/Mrp_TM"/>
</dbReference>